<feature type="transmembrane region" description="Helical" evidence="17">
    <location>
        <begin position="206"/>
        <end position="226"/>
    </location>
</feature>
<evidence type="ECO:0000256" key="7">
    <source>
        <dbReference type="ARBA" id="ARBA00022892"/>
    </source>
</evidence>
<dbReference type="InterPro" id="IPR011012">
    <property type="entry name" value="Longin-like_dom_sf"/>
</dbReference>
<evidence type="ECO:0000256" key="15">
    <source>
        <dbReference type="ARBA" id="ARBA00033315"/>
    </source>
</evidence>
<evidence type="ECO:0000313" key="20">
    <source>
        <dbReference type="EMBL" id="CEM51639.1"/>
    </source>
</evidence>
<reference evidence="20" key="1">
    <citation type="submission" date="2014-11" db="EMBL/GenBank/DDBJ databases">
        <authorList>
            <person name="Otto D Thomas"/>
            <person name="Naeem Raeece"/>
        </authorList>
    </citation>
    <scope>NUCLEOTIDE SEQUENCE</scope>
</reference>
<keyword evidence="7" id="KW-0931">ER-Golgi transport</keyword>
<dbReference type="GO" id="GO:0000139">
    <property type="term" value="C:Golgi membrane"/>
    <property type="evidence" value="ECO:0007669"/>
    <property type="project" value="UniProtKB-SubCell"/>
</dbReference>
<gene>
    <name evidence="20" type="ORF">Cvel_10754</name>
</gene>
<evidence type="ECO:0000256" key="11">
    <source>
        <dbReference type="ARBA" id="ARBA00023054"/>
    </source>
</evidence>
<keyword evidence="9 17" id="KW-1133">Transmembrane helix</keyword>
<protein>
    <recommendedName>
        <fullName evidence="14">Vesicle-trafficking protein SEC22b</fullName>
    </recommendedName>
    <alternativeName>
        <fullName evidence="15">SEC22 vesicle-trafficking protein homolog B</fullName>
    </alternativeName>
</protein>
<dbReference type="InterPro" id="IPR044565">
    <property type="entry name" value="Sec22"/>
</dbReference>
<keyword evidence="8" id="KW-0653">Protein transport</keyword>
<name>A0A0G4I3T2_9ALVE</name>
<dbReference type="GO" id="GO:0005789">
    <property type="term" value="C:endoplasmic reticulum membrane"/>
    <property type="evidence" value="ECO:0007669"/>
    <property type="project" value="UniProtKB-SubCell"/>
</dbReference>
<accession>A0A0G4I3T2</accession>
<evidence type="ECO:0000256" key="8">
    <source>
        <dbReference type="ARBA" id="ARBA00022927"/>
    </source>
</evidence>
<dbReference type="GO" id="GO:0005484">
    <property type="term" value="F:SNAP receptor activity"/>
    <property type="evidence" value="ECO:0007669"/>
    <property type="project" value="InterPro"/>
</dbReference>
<dbReference type="GO" id="GO:0015031">
    <property type="term" value="P:protein transport"/>
    <property type="evidence" value="ECO:0007669"/>
    <property type="project" value="UniProtKB-KW"/>
</dbReference>
<dbReference type="InterPro" id="IPR001388">
    <property type="entry name" value="Synaptobrevin-like"/>
</dbReference>
<evidence type="ECO:0000256" key="5">
    <source>
        <dbReference type="ARBA" id="ARBA00022692"/>
    </source>
</evidence>
<dbReference type="Gene3D" id="1.20.5.110">
    <property type="match status" value="1"/>
</dbReference>
<dbReference type="CDD" id="cd14824">
    <property type="entry name" value="Longin"/>
    <property type="match status" value="1"/>
</dbReference>
<dbReference type="Pfam" id="PF13774">
    <property type="entry name" value="Longin"/>
    <property type="match status" value="1"/>
</dbReference>
<dbReference type="PhylomeDB" id="A0A0G4I3T2"/>
<evidence type="ECO:0000259" key="19">
    <source>
        <dbReference type="PROSITE" id="PS50892"/>
    </source>
</evidence>
<keyword evidence="4" id="KW-0813">Transport</keyword>
<dbReference type="PANTHER" id="PTHR45837">
    <property type="entry name" value="VESICLE-TRAFFICKING PROTEIN SEC22B"/>
    <property type="match status" value="1"/>
</dbReference>
<keyword evidence="6" id="KW-0256">Endoplasmic reticulum</keyword>
<evidence type="ECO:0000256" key="10">
    <source>
        <dbReference type="ARBA" id="ARBA00023034"/>
    </source>
</evidence>
<keyword evidence="10" id="KW-0333">Golgi apparatus</keyword>
<dbReference type="SMART" id="SM01270">
    <property type="entry name" value="Longin"/>
    <property type="match status" value="1"/>
</dbReference>
<dbReference type="EMBL" id="CDMZ01005007">
    <property type="protein sequence ID" value="CEM51639.1"/>
    <property type="molecule type" value="Genomic_DNA"/>
</dbReference>
<dbReference type="SUPFAM" id="SSF58038">
    <property type="entry name" value="SNARE fusion complex"/>
    <property type="match status" value="1"/>
</dbReference>
<evidence type="ECO:0000256" key="1">
    <source>
        <dbReference type="ARBA" id="ARBA00004163"/>
    </source>
</evidence>
<dbReference type="AlphaFoldDB" id="A0A0G4I3T2"/>
<proteinExistence type="inferred from homology"/>
<evidence type="ECO:0000256" key="16">
    <source>
        <dbReference type="PROSITE-ProRule" id="PRU00290"/>
    </source>
</evidence>
<keyword evidence="11 16" id="KW-0175">Coiled coil</keyword>
<dbReference type="PROSITE" id="PS50859">
    <property type="entry name" value="LONGIN"/>
    <property type="match status" value="1"/>
</dbReference>
<evidence type="ECO:0000256" key="9">
    <source>
        <dbReference type="ARBA" id="ARBA00022989"/>
    </source>
</evidence>
<evidence type="ECO:0000256" key="6">
    <source>
        <dbReference type="ARBA" id="ARBA00022824"/>
    </source>
</evidence>
<evidence type="ECO:0000256" key="13">
    <source>
        <dbReference type="ARBA" id="ARBA00024187"/>
    </source>
</evidence>
<evidence type="ECO:0000256" key="4">
    <source>
        <dbReference type="ARBA" id="ARBA00022448"/>
    </source>
</evidence>
<evidence type="ECO:0000256" key="14">
    <source>
        <dbReference type="ARBA" id="ARBA00024248"/>
    </source>
</evidence>
<dbReference type="VEuPathDB" id="CryptoDB:Cvel_10754"/>
<comment type="subcellular location">
    <subcellularLocation>
        <location evidence="1">Endoplasmic reticulum membrane</location>
        <topology evidence="1">Single-pass type IV membrane protein</topology>
    </subcellularLocation>
    <subcellularLocation>
        <location evidence="13">Endoplasmic reticulum-Golgi intermediate compartment membrane</location>
    </subcellularLocation>
    <subcellularLocation>
        <location evidence="2">Golgi apparatus membrane</location>
    </subcellularLocation>
</comment>
<dbReference type="PRINTS" id="PR00219">
    <property type="entry name" value="SYNAPTOBREVN"/>
</dbReference>
<dbReference type="PROSITE" id="PS50892">
    <property type="entry name" value="V_SNARE"/>
    <property type="match status" value="1"/>
</dbReference>
<evidence type="ECO:0000256" key="2">
    <source>
        <dbReference type="ARBA" id="ARBA00004394"/>
    </source>
</evidence>
<dbReference type="GO" id="GO:0006890">
    <property type="term" value="P:retrograde vesicle-mediated transport, Golgi to endoplasmic reticulum"/>
    <property type="evidence" value="ECO:0007669"/>
    <property type="project" value="InterPro"/>
</dbReference>
<feature type="domain" description="V-SNARE coiled-coil homology" evidence="19">
    <location>
        <begin position="145"/>
        <end position="205"/>
    </location>
</feature>
<keyword evidence="12 17" id="KW-0472">Membrane</keyword>
<dbReference type="InterPro" id="IPR042855">
    <property type="entry name" value="V_SNARE_CC"/>
</dbReference>
<dbReference type="GO" id="GO:0006888">
    <property type="term" value="P:endoplasmic reticulum to Golgi vesicle-mediated transport"/>
    <property type="evidence" value="ECO:0007669"/>
    <property type="project" value="InterPro"/>
</dbReference>
<evidence type="ECO:0000256" key="3">
    <source>
        <dbReference type="ARBA" id="ARBA00008025"/>
    </source>
</evidence>
<evidence type="ECO:0000256" key="12">
    <source>
        <dbReference type="ARBA" id="ARBA00023136"/>
    </source>
</evidence>
<evidence type="ECO:0000256" key="17">
    <source>
        <dbReference type="SAM" id="Phobius"/>
    </source>
</evidence>
<dbReference type="Gene3D" id="3.30.450.50">
    <property type="entry name" value="Longin domain"/>
    <property type="match status" value="1"/>
</dbReference>
<dbReference type="SUPFAM" id="SSF64356">
    <property type="entry name" value="SNARE-like"/>
    <property type="match status" value="1"/>
</dbReference>
<organism evidence="20">
    <name type="scientific">Chromera velia CCMP2878</name>
    <dbReference type="NCBI Taxonomy" id="1169474"/>
    <lineage>
        <taxon>Eukaryota</taxon>
        <taxon>Sar</taxon>
        <taxon>Alveolata</taxon>
        <taxon>Colpodellida</taxon>
        <taxon>Chromeraceae</taxon>
        <taxon>Chromera</taxon>
    </lineage>
</organism>
<keyword evidence="5 17" id="KW-0812">Transmembrane</keyword>
<dbReference type="GO" id="GO:0033116">
    <property type="term" value="C:endoplasmic reticulum-Golgi intermediate compartment membrane"/>
    <property type="evidence" value="ECO:0007669"/>
    <property type="project" value="UniProtKB-SubCell"/>
</dbReference>
<feature type="domain" description="Longin" evidence="18">
    <location>
        <begin position="6"/>
        <end position="128"/>
    </location>
</feature>
<comment type="similarity">
    <text evidence="3">Belongs to the synaptobrevin family.</text>
</comment>
<sequence length="227" mass="26298">MVDLTFIARATDGLILVETWNESSKNESSQYKNQAKQILKKMDRAPPRGAIETTNATFYYLVEDGVCYMTLCQKNFPKKLSFAYLEDLHRAFLEELKKEFGTSSNVDYRSHIDTIEKPYYFIKFDRTIQQKKREYSDTRSSRNEAMAKLNNSLGDVKAIMSKNIEDVLTRGENLEDVGKKAQDLRTQSELFKNQAKKLNLHALLKAYGPIAVIVLVFLIFIIWRFVL</sequence>
<dbReference type="Pfam" id="PF00957">
    <property type="entry name" value="Synaptobrevin"/>
    <property type="match status" value="1"/>
</dbReference>
<dbReference type="InterPro" id="IPR010908">
    <property type="entry name" value="Longin_dom"/>
</dbReference>
<evidence type="ECO:0000259" key="18">
    <source>
        <dbReference type="PROSITE" id="PS50859"/>
    </source>
</evidence>